<keyword evidence="4" id="KW-0406">Ion transport</keyword>
<evidence type="ECO:0000256" key="2">
    <source>
        <dbReference type="ARBA" id="ARBA00022737"/>
    </source>
</evidence>
<feature type="transmembrane region" description="Helical" evidence="8">
    <location>
        <begin position="184"/>
        <end position="206"/>
    </location>
</feature>
<sequence>MAERRRERCLTHPVCYVLMNIKWKKFGWITFIVNLLLYLAFLLPFTTLAVNLKINICVLCNYSFCNETPAIPNGQSEWHDEIDTCTTYDKTVVFLHCFVIIFALIHVIKEIMQLVRQRPRRIRNSTVVFNFLNNVSTGLFCSGYDNDRRKSSRSFVVLLTIKRNRCMSCFHAFSRALQLETGHVYLLQGVYWFIYILIMLIAFFFLSQEFHTFEFALLKTFAMTLGELDYENDFIIQKSERHYSEAVNVVFVLFCLAMPIILMNMLIGLAVGDIDKIQQKSVMARYVMQVELLLEIEESLPKWILRRVQVDKHEEFPNRSSKLQTKIYEKFIGFGKAESMGDDDGVPPALAQIIDKVLEQDSKIDEMHEMLKEQCKVVKAIGQRKGVGDDGGPGNRKSLFNWFPKKQ</sequence>
<accession>A0ABN8M6N0</accession>
<evidence type="ECO:0000313" key="10">
    <source>
        <dbReference type="Proteomes" id="UP001159427"/>
    </source>
</evidence>
<keyword evidence="5" id="KW-0325">Glycoprotein</keyword>
<evidence type="ECO:0000256" key="4">
    <source>
        <dbReference type="ARBA" id="ARBA00023065"/>
    </source>
</evidence>
<keyword evidence="8" id="KW-1133">Transmembrane helix</keyword>
<feature type="transmembrane region" description="Helical" evidence="8">
    <location>
        <begin position="249"/>
        <end position="271"/>
    </location>
</feature>
<keyword evidence="8" id="KW-0472">Membrane</keyword>
<name>A0ABN8M6N0_9CNID</name>
<keyword evidence="8" id="KW-0812">Transmembrane</keyword>
<evidence type="ECO:0000256" key="5">
    <source>
        <dbReference type="ARBA" id="ARBA00023180"/>
    </source>
</evidence>
<comment type="caution">
    <text evidence="9">The sequence shown here is derived from an EMBL/GenBank/DDBJ whole genome shotgun (WGS) entry which is preliminary data.</text>
</comment>
<evidence type="ECO:0000256" key="3">
    <source>
        <dbReference type="ARBA" id="ARBA00023043"/>
    </source>
</evidence>
<feature type="region of interest" description="Disordered" evidence="7">
    <location>
        <begin position="384"/>
        <end position="407"/>
    </location>
</feature>
<dbReference type="EMBL" id="CALNXI010000325">
    <property type="protein sequence ID" value="CAH3024860.1"/>
    <property type="molecule type" value="Genomic_DNA"/>
</dbReference>
<reference evidence="9 10" key="1">
    <citation type="submission" date="2022-05" db="EMBL/GenBank/DDBJ databases">
        <authorList>
            <consortium name="Genoscope - CEA"/>
            <person name="William W."/>
        </authorList>
    </citation>
    <scope>NUCLEOTIDE SEQUENCE [LARGE SCALE GENOMIC DNA]</scope>
</reference>
<feature type="transmembrane region" description="Helical" evidence="8">
    <location>
        <begin position="26"/>
        <end position="45"/>
    </location>
</feature>
<organism evidence="9 10">
    <name type="scientific">Porites evermanni</name>
    <dbReference type="NCBI Taxonomy" id="104178"/>
    <lineage>
        <taxon>Eukaryota</taxon>
        <taxon>Metazoa</taxon>
        <taxon>Cnidaria</taxon>
        <taxon>Anthozoa</taxon>
        <taxon>Hexacorallia</taxon>
        <taxon>Scleractinia</taxon>
        <taxon>Fungiina</taxon>
        <taxon>Poritidae</taxon>
        <taxon>Porites</taxon>
    </lineage>
</organism>
<protein>
    <recommendedName>
        <fullName evidence="11">Ion transport domain-containing protein</fullName>
    </recommendedName>
</protein>
<dbReference type="PANTHER" id="PTHR47143:SF1">
    <property type="entry name" value="ION_TRANS DOMAIN-CONTAINING PROTEIN"/>
    <property type="match status" value="1"/>
</dbReference>
<evidence type="ECO:0000256" key="7">
    <source>
        <dbReference type="SAM" id="MobiDB-lite"/>
    </source>
</evidence>
<keyword evidence="2" id="KW-0677">Repeat</keyword>
<keyword evidence="10" id="KW-1185">Reference proteome</keyword>
<evidence type="ECO:0008006" key="11">
    <source>
        <dbReference type="Google" id="ProtNLM"/>
    </source>
</evidence>
<dbReference type="Proteomes" id="UP001159427">
    <property type="component" value="Unassembled WGS sequence"/>
</dbReference>
<evidence type="ECO:0000256" key="1">
    <source>
        <dbReference type="ARBA" id="ARBA00022448"/>
    </source>
</evidence>
<gene>
    <name evidence="9" type="ORF">PEVE_00024311</name>
</gene>
<keyword evidence="3" id="KW-0040">ANK repeat</keyword>
<dbReference type="PANTHER" id="PTHR47143">
    <property type="entry name" value="TRANSIENT RECEPTOR POTENTIAL CATION CHANNEL PROTEIN PAINLESS"/>
    <property type="match status" value="1"/>
</dbReference>
<feature type="transmembrane region" description="Helical" evidence="8">
    <location>
        <begin position="93"/>
        <end position="112"/>
    </location>
</feature>
<dbReference type="InterPro" id="IPR052076">
    <property type="entry name" value="TRP_cation_channel"/>
</dbReference>
<evidence type="ECO:0000313" key="9">
    <source>
        <dbReference type="EMBL" id="CAH3024860.1"/>
    </source>
</evidence>
<evidence type="ECO:0000256" key="8">
    <source>
        <dbReference type="SAM" id="Phobius"/>
    </source>
</evidence>
<keyword evidence="6" id="KW-0407">Ion channel</keyword>
<evidence type="ECO:0000256" key="6">
    <source>
        <dbReference type="ARBA" id="ARBA00023303"/>
    </source>
</evidence>
<proteinExistence type="predicted"/>
<keyword evidence="1" id="KW-0813">Transport</keyword>